<gene>
    <name evidence="2" type="ORF">GCM10009851_14540</name>
</gene>
<evidence type="ECO:0000313" key="3">
    <source>
        <dbReference type="Proteomes" id="UP001500929"/>
    </source>
</evidence>
<proteinExistence type="predicted"/>
<feature type="compositionally biased region" description="Polar residues" evidence="1">
    <location>
        <begin position="1"/>
        <end position="13"/>
    </location>
</feature>
<name>A0ABP5QB55_9MICO</name>
<evidence type="ECO:0000313" key="2">
    <source>
        <dbReference type="EMBL" id="GAA2230851.1"/>
    </source>
</evidence>
<accession>A0ABP5QB55</accession>
<feature type="region of interest" description="Disordered" evidence="1">
    <location>
        <begin position="1"/>
        <end position="22"/>
    </location>
</feature>
<dbReference type="Proteomes" id="UP001500929">
    <property type="component" value="Unassembled WGS sequence"/>
</dbReference>
<keyword evidence="3" id="KW-1185">Reference proteome</keyword>
<protein>
    <submittedName>
        <fullName evidence="2">Uncharacterized protein</fullName>
    </submittedName>
</protein>
<sequence>MLTNGAESDSPSSPGAAEAGRPPASIVPAITAIAPIIAPIRPRIRRRFVATLLSDPIAIPPSTANQPA</sequence>
<organism evidence="2 3">
    <name type="scientific">Herbiconiux moechotypicola</name>
    <dbReference type="NCBI Taxonomy" id="637393"/>
    <lineage>
        <taxon>Bacteria</taxon>
        <taxon>Bacillati</taxon>
        <taxon>Actinomycetota</taxon>
        <taxon>Actinomycetes</taxon>
        <taxon>Micrococcales</taxon>
        <taxon>Microbacteriaceae</taxon>
        <taxon>Herbiconiux</taxon>
    </lineage>
</organism>
<dbReference type="EMBL" id="BAAAQY010000004">
    <property type="protein sequence ID" value="GAA2230851.1"/>
    <property type="molecule type" value="Genomic_DNA"/>
</dbReference>
<comment type="caution">
    <text evidence="2">The sequence shown here is derived from an EMBL/GenBank/DDBJ whole genome shotgun (WGS) entry which is preliminary data.</text>
</comment>
<reference evidence="3" key="1">
    <citation type="journal article" date="2019" name="Int. J. Syst. Evol. Microbiol.">
        <title>The Global Catalogue of Microorganisms (GCM) 10K type strain sequencing project: providing services to taxonomists for standard genome sequencing and annotation.</title>
        <authorList>
            <consortium name="The Broad Institute Genomics Platform"/>
            <consortium name="The Broad Institute Genome Sequencing Center for Infectious Disease"/>
            <person name="Wu L."/>
            <person name="Ma J."/>
        </authorList>
    </citation>
    <scope>NUCLEOTIDE SEQUENCE [LARGE SCALE GENOMIC DNA]</scope>
    <source>
        <strain evidence="3">JCM 16117</strain>
    </source>
</reference>
<evidence type="ECO:0000256" key="1">
    <source>
        <dbReference type="SAM" id="MobiDB-lite"/>
    </source>
</evidence>